<name>A0A395IY88_9HELO</name>
<evidence type="ECO:0000256" key="1">
    <source>
        <dbReference type="SAM" id="Phobius"/>
    </source>
</evidence>
<dbReference type="OrthoDB" id="5383572at2759"/>
<evidence type="ECO:0000313" key="2">
    <source>
        <dbReference type="EMBL" id="RAL65247.1"/>
    </source>
</evidence>
<feature type="transmembrane region" description="Helical" evidence="1">
    <location>
        <begin position="1042"/>
        <end position="1060"/>
    </location>
</feature>
<keyword evidence="1" id="KW-0472">Membrane</keyword>
<reference evidence="2 3" key="1">
    <citation type="submission" date="2018-06" db="EMBL/GenBank/DDBJ databases">
        <title>Genome Sequence of the Brown Rot Fungal Pathogen Monilinia fructigena.</title>
        <authorList>
            <person name="Landi L."/>
            <person name="De Miccolis Angelini R.M."/>
            <person name="Pollastro S."/>
            <person name="Abate D."/>
            <person name="Faretra F."/>
            <person name="Romanazzi G."/>
        </authorList>
    </citation>
    <scope>NUCLEOTIDE SEQUENCE [LARGE SCALE GENOMIC DNA]</scope>
    <source>
        <strain evidence="2 3">Mfrg269</strain>
    </source>
</reference>
<keyword evidence="1" id="KW-0812">Transmembrane</keyword>
<feature type="transmembrane region" description="Helical" evidence="1">
    <location>
        <begin position="1072"/>
        <end position="1090"/>
    </location>
</feature>
<keyword evidence="1" id="KW-1133">Transmembrane helix</keyword>
<evidence type="ECO:0000313" key="3">
    <source>
        <dbReference type="Proteomes" id="UP000249056"/>
    </source>
</evidence>
<dbReference type="EMBL" id="QKRW01000011">
    <property type="protein sequence ID" value="RAL65247.1"/>
    <property type="molecule type" value="Genomic_DNA"/>
</dbReference>
<dbReference type="AlphaFoldDB" id="A0A395IY88"/>
<accession>A0A395IY88</accession>
<dbReference type="Proteomes" id="UP000249056">
    <property type="component" value="Unassembled WGS sequence"/>
</dbReference>
<proteinExistence type="predicted"/>
<keyword evidence="3" id="KW-1185">Reference proteome</keyword>
<comment type="caution">
    <text evidence="2">The sequence shown here is derived from an EMBL/GenBank/DDBJ whole genome shotgun (WGS) entry which is preliminary data.</text>
</comment>
<sequence length="1280" mass="142289">MTPPKLQQPAPTWTVTKAFYSSGFSLFSDDDYDKELQDSLDRLQDQEDIVNEWHSYCLALTNAWESEIVPYWNTGMYRAFANEQFELIKIWEVIACGDQENFGWGIDYLPVTGQPNLTSYQSLENIISPGTIITLSDGTSRPIEALSLGNEVLACKDLKTSVPAFRRPIRQSLKADLIGFNGEVPWALGSQVFHTTTGLRAVDPEAAQTLNPYQRIGKLAIGHLLFRLQENEYVTVEIKSIDRAKQYLLESAFTLTLAGDPQTYHADGYSIYQRLNWELFGQYNSPDGQEPSLRKSLNTFNYTEHIKTSKALSVTKGAPIDRLARGFRLKAHNPDRLPAGYELPALSLVDGHLMIQGEVQLRSTYDPRKRHLRWTRELKQTKTFEHGVLEICSRAIAGKGVIYISPEAEAQDAHTEDEVHPFEAKACSLDKIARSVAITSEDEAEWESFGQWQVTLDRSVWPPDTERTSPDDPIDGGILEDGYWATQVEVPSVNLILIEQLRNQINEKFGQQLGSFYDVTSRMKDGEQTYSVEFKSAPLLPFISNSGLDVKKTFDVSFKSDLDIDITLPSLFHQMTFTMDEFYETFTGYFYEYDPTKRGYKGNRHLVTGTLIDSDMVTATRSKISRAYEFISKPGKAHVSDERLQPAMVTKSLLARSEPSVKDLLRFVGYQEASLHNDSQLLIRSMMYYHMDDTQREKILQVPKPNVPDELPAALADNLPAKLKTFFKEKYGPAFICRYVGRTQKYMKKFTDQEMKNLCWVHFPIPDDGNNVVNKQCNILDALINQGASMADIEPGNGQDTKYNWLYDAMRDLILAVLNDDPSISSDVKQAIQEDINAFEEQNNLNQQADAEKRAAAILEKSTEFIHELAGWFSYIGKGIQSAFAGTALWKWAGQAFDQAAELVSSLPAVAKLKGLSSICMVGVSLAIAAVSLWGLVDNWGSLSDAQRSVVILEVVRMVIGGVDKAIGAFKGFKSKPASSPIDEINMEVLNQGLAEEITENSSKMEDVAQSIAGEEDYRTAIADGIHGEGIPADFDGAMLRMLNAILGIGLVIAMSFSLATDWNSLSDTGKVLGVLNIIVQGLTVLLDIIDVGVEMGLWAVTGTLSVALPILGAVLAVIGVILMVVQLFINLFVKTQEPPDPISDFIDDVAHSLISTFDVSPKSQLNYSISTSDAHAGEVSTITITGKNESSSEVTISYTAITLYSGDDDVCLFRNGADDTDSIVLALDNDPNKKTNGHTFVTQAVSQQHSYPHHQDLEIHQHIMNMIFEQPASKETSKV</sequence>
<feature type="transmembrane region" description="Helical" evidence="1">
    <location>
        <begin position="1097"/>
        <end position="1130"/>
    </location>
</feature>
<organism evidence="2 3">
    <name type="scientific">Monilinia fructigena</name>
    <dbReference type="NCBI Taxonomy" id="38457"/>
    <lineage>
        <taxon>Eukaryota</taxon>
        <taxon>Fungi</taxon>
        <taxon>Dikarya</taxon>
        <taxon>Ascomycota</taxon>
        <taxon>Pezizomycotina</taxon>
        <taxon>Leotiomycetes</taxon>
        <taxon>Helotiales</taxon>
        <taxon>Sclerotiniaceae</taxon>
        <taxon>Monilinia</taxon>
    </lineage>
</organism>
<gene>
    <name evidence="2" type="ORF">DID88_001353</name>
</gene>
<protein>
    <submittedName>
        <fullName evidence="2">Uncharacterized protein</fullName>
    </submittedName>
</protein>